<protein>
    <submittedName>
        <fullName evidence="2">Glycoside hydrolase family 172 protein</fullName>
    </submittedName>
</protein>
<feature type="region of interest" description="Disordered" evidence="1">
    <location>
        <begin position="42"/>
        <end position="61"/>
    </location>
</feature>
<keyword evidence="2" id="KW-0378">Hydrolase</keyword>
<gene>
    <name evidence="2" type="ORF">ACFSJD_07150</name>
</gene>
<organism evidence="2 3">
    <name type="scientific">Pseudonocardia yunnanensis</name>
    <dbReference type="NCBI Taxonomy" id="58107"/>
    <lineage>
        <taxon>Bacteria</taxon>
        <taxon>Bacillati</taxon>
        <taxon>Actinomycetota</taxon>
        <taxon>Actinomycetes</taxon>
        <taxon>Pseudonocardiales</taxon>
        <taxon>Pseudonocardiaceae</taxon>
        <taxon>Pseudonocardia</taxon>
    </lineage>
</organism>
<dbReference type="InterPro" id="IPR021345">
    <property type="entry name" value="DUF2961"/>
</dbReference>
<reference evidence="3" key="1">
    <citation type="journal article" date="2019" name="Int. J. Syst. Evol. Microbiol.">
        <title>The Global Catalogue of Microorganisms (GCM) 10K type strain sequencing project: providing services to taxonomists for standard genome sequencing and annotation.</title>
        <authorList>
            <consortium name="The Broad Institute Genomics Platform"/>
            <consortium name="The Broad Institute Genome Sequencing Center for Infectious Disease"/>
            <person name="Wu L."/>
            <person name="Ma J."/>
        </authorList>
    </citation>
    <scope>NUCLEOTIDE SEQUENCE [LARGE SCALE GENOMIC DNA]</scope>
    <source>
        <strain evidence="3">CCM 7043</strain>
    </source>
</reference>
<proteinExistence type="predicted"/>
<dbReference type="RefSeq" id="WP_344719032.1">
    <property type="nucleotide sequence ID" value="NZ_BAAAUS010000002.1"/>
</dbReference>
<comment type="caution">
    <text evidence="2">The sequence shown here is derived from an EMBL/GenBank/DDBJ whole genome shotgun (WGS) entry which is preliminary data.</text>
</comment>
<evidence type="ECO:0000313" key="2">
    <source>
        <dbReference type="EMBL" id="MFD1517255.1"/>
    </source>
</evidence>
<name>A0ABW4ESB1_9PSEU</name>
<dbReference type="Gene3D" id="2.60.120.1390">
    <property type="match status" value="3"/>
</dbReference>
<evidence type="ECO:0000313" key="3">
    <source>
        <dbReference type="Proteomes" id="UP001597114"/>
    </source>
</evidence>
<dbReference type="EMBL" id="JBHUCO010000007">
    <property type="protein sequence ID" value="MFD1517255.1"/>
    <property type="molecule type" value="Genomic_DNA"/>
</dbReference>
<dbReference type="Proteomes" id="UP001597114">
    <property type="component" value="Unassembled WGS sequence"/>
</dbReference>
<evidence type="ECO:0000256" key="1">
    <source>
        <dbReference type="SAM" id="MobiDB-lite"/>
    </source>
</evidence>
<dbReference type="Pfam" id="PF11175">
    <property type="entry name" value="DUF2961"/>
    <property type="match status" value="1"/>
</dbReference>
<sequence>MAAQPVAAQPSSHPTAAPDKGPVGWDTYRRLDRLPELTTGVRTSQFSSSDRTGGNTDWWSNPNQCLRLNGTGAEPARFDSTASPRLRTRATQCVVAEHSGPGEVDAIWFTWAGGNVAGVGNITITLDGRQIMHAPLQDVVNGKLGAPFVYPLVANADQSSGGVYIAVPMPFTSHMLITTDSSSFYYHVTYRTFADASAVSTFDPSDRATDVLALLRAAGTRDPKPPLPAATTSTTAVGLAPGATQTIGTARGPGELTAVRLRLPQAHYVVPRAVTDAGRTFGKGGSSTFTIKIDPNNNGVVLTRRLDPGIANQAATVSVDSTVVASWAANGVSAAELARRAGATHWPYAGAPAARVTGDWVEQSVSLPATVTAGRSQITIKNTFAPSDRGFTEFHYWVDSVVNGTSRPTDEVDVGNAADETAHAYLIAGQTWSGVRTYQEPLSAAQLADLHTAQQLLQGVRLRIRVDGQTLVDSPVGEFFGSGFGVQPVASLMFGMDVRPGGWYSAWWPMPYLRGATVTLYNGSSIAVSGAQAQVSQAPDARLAAELAAGRIGYFRTSSHAGSTTPKRDWPYLTATGTGKFVGDTVDMQGPVARDHLEGDERVYTDGSQSPQIHGTGTEDYYESGWFFNRGTYNTPLHGNTAHLTPSTGCAASTDCTSAFRLWLAEAVPFHNTITFGIEHGPVDDVSADYSSTAYWYGRTQATAR</sequence>
<accession>A0ABW4ESB1</accession>
<keyword evidence="3" id="KW-1185">Reference proteome</keyword>
<dbReference type="GO" id="GO:0016787">
    <property type="term" value="F:hydrolase activity"/>
    <property type="evidence" value="ECO:0007669"/>
    <property type="project" value="UniProtKB-KW"/>
</dbReference>
<feature type="region of interest" description="Disordered" evidence="1">
    <location>
        <begin position="1"/>
        <end position="26"/>
    </location>
</feature>